<evidence type="ECO:0000313" key="3">
    <source>
        <dbReference type="Proteomes" id="UP001279734"/>
    </source>
</evidence>
<feature type="transmembrane region" description="Helical" evidence="1">
    <location>
        <begin position="34"/>
        <end position="56"/>
    </location>
</feature>
<proteinExistence type="predicted"/>
<feature type="transmembrane region" description="Helical" evidence="1">
    <location>
        <begin position="7"/>
        <end position="28"/>
    </location>
</feature>
<accession>A0AAD3P3U9</accession>
<dbReference type="AlphaFoldDB" id="A0AAD3P3U9"/>
<keyword evidence="1" id="KW-1133">Transmembrane helix</keyword>
<protein>
    <submittedName>
        <fullName evidence="2">Uncharacterized protein</fullName>
    </submittedName>
</protein>
<comment type="caution">
    <text evidence="2">The sequence shown here is derived from an EMBL/GenBank/DDBJ whole genome shotgun (WGS) entry which is preliminary data.</text>
</comment>
<dbReference type="EMBL" id="BSYO01000001">
    <property type="protein sequence ID" value="GMG99233.1"/>
    <property type="molecule type" value="Genomic_DNA"/>
</dbReference>
<name>A0AAD3P3U9_NEPGR</name>
<gene>
    <name evidence="2" type="ORF">Nepgr_001073</name>
</gene>
<reference evidence="2" key="1">
    <citation type="submission" date="2023-05" db="EMBL/GenBank/DDBJ databases">
        <title>Nepenthes gracilis genome sequencing.</title>
        <authorList>
            <person name="Fukushima K."/>
        </authorList>
    </citation>
    <scope>NUCLEOTIDE SEQUENCE</scope>
    <source>
        <strain evidence="2">SING2019-196</strain>
    </source>
</reference>
<keyword evidence="1" id="KW-0472">Membrane</keyword>
<keyword evidence="3" id="KW-1185">Reference proteome</keyword>
<evidence type="ECO:0000256" key="1">
    <source>
        <dbReference type="SAM" id="Phobius"/>
    </source>
</evidence>
<evidence type="ECO:0000313" key="2">
    <source>
        <dbReference type="EMBL" id="GMG99233.1"/>
    </source>
</evidence>
<dbReference type="Proteomes" id="UP001279734">
    <property type="component" value="Unassembled WGS sequence"/>
</dbReference>
<keyword evidence="1" id="KW-0812">Transmembrane</keyword>
<sequence>MSNLKYVWFSTVYYVVGSLKILMVRALFPNSLWLPVFPLLLALSPLSFAAATLSCLGPTLSRTLELQRPQIKSGRPSSYCNLPISGCQHVCDWERMLLSNAADLLGVSDFGLFHHARVWSKALLQRYGAVIGMQLRADLEVVVLLLSS</sequence>
<organism evidence="2 3">
    <name type="scientific">Nepenthes gracilis</name>
    <name type="common">Slender pitcher plant</name>
    <dbReference type="NCBI Taxonomy" id="150966"/>
    <lineage>
        <taxon>Eukaryota</taxon>
        <taxon>Viridiplantae</taxon>
        <taxon>Streptophyta</taxon>
        <taxon>Embryophyta</taxon>
        <taxon>Tracheophyta</taxon>
        <taxon>Spermatophyta</taxon>
        <taxon>Magnoliopsida</taxon>
        <taxon>eudicotyledons</taxon>
        <taxon>Gunneridae</taxon>
        <taxon>Pentapetalae</taxon>
        <taxon>Caryophyllales</taxon>
        <taxon>Nepenthaceae</taxon>
        <taxon>Nepenthes</taxon>
    </lineage>
</organism>